<keyword evidence="2" id="KW-1185">Reference proteome</keyword>
<comment type="caution">
    <text evidence="1">The sequence shown here is derived from an EMBL/GenBank/DDBJ whole genome shotgun (WGS) entry which is preliminary data.</text>
</comment>
<name>A0A409XLU7_PSICY</name>
<proteinExistence type="predicted"/>
<evidence type="ECO:0000313" key="2">
    <source>
        <dbReference type="Proteomes" id="UP000283269"/>
    </source>
</evidence>
<protein>
    <submittedName>
        <fullName evidence="1">Uncharacterized protein</fullName>
    </submittedName>
</protein>
<accession>A0A409XLU7</accession>
<dbReference type="Proteomes" id="UP000283269">
    <property type="component" value="Unassembled WGS sequence"/>
</dbReference>
<sequence>MALRDALCNTLNQYWPRYCGMIADAQFDFELDGRENEGVDKNTEWVFIEKILEYFSAERLNFGKIGNA</sequence>
<dbReference type="EMBL" id="NHYD01001264">
    <property type="protein sequence ID" value="PPQ91728.1"/>
    <property type="molecule type" value="Genomic_DNA"/>
</dbReference>
<evidence type="ECO:0000313" key="1">
    <source>
        <dbReference type="EMBL" id="PPQ91728.1"/>
    </source>
</evidence>
<dbReference type="AlphaFoldDB" id="A0A409XLU7"/>
<organism evidence="1 2">
    <name type="scientific">Psilocybe cyanescens</name>
    <dbReference type="NCBI Taxonomy" id="93625"/>
    <lineage>
        <taxon>Eukaryota</taxon>
        <taxon>Fungi</taxon>
        <taxon>Dikarya</taxon>
        <taxon>Basidiomycota</taxon>
        <taxon>Agaricomycotina</taxon>
        <taxon>Agaricomycetes</taxon>
        <taxon>Agaricomycetidae</taxon>
        <taxon>Agaricales</taxon>
        <taxon>Agaricineae</taxon>
        <taxon>Strophariaceae</taxon>
        <taxon>Psilocybe</taxon>
    </lineage>
</organism>
<reference evidence="1 2" key="1">
    <citation type="journal article" date="2018" name="Evol. Lett.">
        <title>Horizontal gene cluster transfer increased hallucinogenic mushroom diversity.</title>
        <authorList>
            <person name="Reynolds H.T."/>
            <person name="Vijayakumar V."/>
            <person name="Gluck-Thaler E."/>
            <person name="Korotkin H.B."/>
            <person name="Matheny P.B."/>
            <person name="Slot J.C."/>
        </authorList>
    </citation>
    <scope>NUCLEOTIDE SEQUENCE [LARGE SCALE GENOMIC DNA]</scope>
    <source>
        <strain evidence="1 2">2631</strain>
    </source>
</reference>
<gene>
    <name evidence="1" type="ORF">CVT25_012869</name>
</gene>
<dbReference type="InParanoid" id="A0A409XLU7"/>